<name>A0A5J5HPF2_9BACI</name>
<dbReference type="SUPFAM" id="SSF51161">
    <property type="entry name" value="Trimeric LpxA-like enzymes"/>
    <property type="match status" value="1"/>
</dbReference>
<dbReference type="PANTHER" id="PTHR13061">
    <property type="entry name" value="DYNACTIN SUBUNIT P25"/>
    <property type="match status" value="1"/>
</dbReference>
<sequence>MIEDVFTVGYNVILHAYIVKKRTMIGRGSSISDGAQIGEECIIGANTLIPSGKKIPPRPLVPGLPGKVVCELNEKDLELIHLSIASYVQKGNQFKNTLTEG</sequence>
<dbReference type="Pfam" id="PF00132">
    <property type="entry name" value="Hexapep"/>
    <property type="match status" value="1"/>
</dbReference>
<reference evidence="1 2" key="1">
    <citation type="submission" date="2019-09" db="EMBL/GenBank/DDBJ databases">
        <title>Whole genome sequences of isolates from the Mars Exploration Rovers.</title>
        <authorList>
            <person name="Seuylemezian A."/>
            <person name="Vaishampayan P."/>
        </authorList>
    </citation>
    <scope>NUCLEOTIDE SEQUENCE [LARGE SCALE GENOMIC DNA]</scope>
    <source>
        <strain evidence="1 2">MER_TA_151</strain>
    </source>
</reference>
<protein>
    <submittedName>
        <fullName evidence="1">Uncharacterized protein</fullName>
    </submittedName>
</protein>
<dbReference type="InterPro" id="IPR011004">
    <property type="entry name" value="Trimer_LpxA-like_sf"/>
</dbReference>
<dbReference type="InterPro" id="IPR001451">
    <property type="entry name" value="Hexapep"/>
</dbReference>
<dbReference type="AlphaFoldDB" id="A0A5J5HPF2"/>
<comment type="caution">
    <text evidence="1">The sequence shown here is derived from an EMBL/GenBank/DDBJ whole genome shotgun (WGS) entry which is preliminary data.</text>
</comment>
<dbReference type="InterPro" id="IPR050484">
    <property type="entry name" value="Transf_Hexapept/Carb_Anhydrase"/>
</dbReference>
<keyword evidence="2" id="KW-1185">Reference proteome</keyword>
<dbReference type="OrthoDB" id="9803036at2"/>
<dbReference type="PANTHER" id="PTHR13061:SF29">
    <property type="entry name" value="GAMMA CARBONIC ANHYDRASE-LIKE 1, MITOCHONDRIAL-RELATED"/>
    <property type="match status" value="1"/>
</dbReference>
<gene>
    <name evidence="1" type="ORF">F4V44_13220</name>
</gene>
<dbReference type="Gene3D" id="2.160.10.10">
    <property type="entry name" value="Hexapeptide repeat proteins"/>
    <property type="match status" value="1"/>
</dbReference>
<accession>A0A5J5HPF2</accession>
<proteinExistence type="predicted"/>
<dbReference type="EMBL" id="VYKL01000019">
    <property type="protein sequence ID" value="KAA9023614.1"/>
    <property type="molecule type" value="Genomic_DNA"/>
</dbReference>
<dbReference type="Proteomes" id="UP000326671">
    <property type="component" value="Unassembled WGS sequence"/>
</dbReference>
<evidence type="ECO:0000313" key="2">
    <source>
        <dbReference type="Proteomes" id="UP000326671"/>
    </source>
</evidence>
<organism evidence="1 2">
    <name type="scientific">Niallia endozanthoxylica</name>
    <dbReference type="NCBI Taxonomy" id="2036016"/>
    <lineage>
        <taxon>Bacteria</taxon>
        <taxon>Bacillati</taxon>
        <taxon>Bacillota</taxon>
        <taxon>Bacilli</taxon>
        <taxon>Bacillales</taxon>
        <taxon>Bacillaceae</taxon>
        <taxon>Niallia</taxon>
    </lineage>
</organism>
<evidence type="ECO:0000313" key="1">
    <source>
        <dbReference type="EMBL" id="KAA9023614.1"/>
    </source>
</evidence>